<proteinExistence type="predicted"/>
<keyword evidence="2" id="KW-1185">Reference proteome</keyword>
<name>A0A7X5UM88_9PSEU</name>
<accession>A0A7X5UM88</accession>
<organism evidence="1 2">
    <name type="scientific">Saccharomonospora amisosensis</name>
    <dbReference type="NCBI Taxonomy" id="1128677"/>
    <lineage>
        <taxon>Bacteria</taxon>
        <taxon>Bacillati</taxon>
        <taxon>Actinomycetota</taxon>
        <taxon>Actinomycetes</taxon>
        <taxon>Pseudonocardiales</taxon>
        <taxon>Pseudonocardiaceae</taxon>
        <taxon>Saccharomonospora</taxon>
    </lineage>
</organism>
<comment type="caution">
    <text evidence="1">The sequence shown here is derived from an EMBL/GenBank/DDBJ whole genome shotgun (WGS) entry which is preliminary data.</text>
</comment>
<protein>
    <submittedName>
        <fullName evidence="1">Uncharacterized protein</fullName>
    </submittedName>
</protein>
<gene>
    <name evidence="1" type="ORF">FHU38_000953</name>
</gene>
<reference evidence="1 2" key="1">
    <citation type="submission" date="2020-03" db="EMBL/GenBank/DDBJ databases">
        <title>Sequencing the genomes of 1000 actinobacteria strains.</title>
        <authorList>
            <person name="Klenk H.-P."/>
        </authorList>
    </citation>
    <scope>NUCLEOTIDE SEQUENCE [LARGE SCALE GENOMIC DNA]</scope>
    <source>
        <strain evidence="1 2">DSM 45685</strain>
    </source>
</reference>
<dbReference type="Proteomes" id="UP000545493">
    <property type="component" value="Unassembled WGS sequence"/>
</dbReference>
<evidence type="ECO:0000313" key="1">
    <source>
        <dbReference type="EMBL" id="NIJ10609.1"/>
    </source>
</evidence>
<dbReference type="RefSeq" id="WP_167166839.1">
    <property type="nucleotide sequence ID" value="NZ_JAAOYM010000001.1"/>
</dbReference>
<evidence type="ECO:0000313" key="2">
    <source>
        <dbReference type="Proteomes" id="UP000545493"/>
    </source>
</evidence>
<sequence>MPLVNIPQAATYPNTSRQAQVGQVAELNINYSGVAMPTSQHNAVHPYCNPELPTPPAWACEVVIDGGTGGVYSRRSSVEVSAFDDLDRAEEVAVDLSQVDLVDEDSGEVQRFEPRVTVVVHSRDEGSFPIHLTVEQAGRLRTALGELLDALGEPDQDFAAVEAEALALVASSNGGVDHG</sequence>
<dbReference type="AlphaFoldDB" id="A0A7X5UM88"/>
<dbReference type="EMBL" id="JAAOYM010000001">
    <property type="protein sequence ID" value="NIJ10609.1"/>
    <property type="molecule type" value="Genomic_DNA"/>
</dbReference>